<dbReference type="AlphaFoldDB" id="A0AA90R3C9"/>
<gene>
    <name evidence="2" type="ORF">RCG21_31215</name>
</gene>
<keyword evidence="1" id="KW-0812">Transmembrane</keyword>
<dbReference type="EMBL" id="JAVGVR010000002">
    <property type="protein sequence ID" value="MDQ6600697.1"/>
    <property type="molecule type" value="Genomic_DNA"/>
</dbReference>
<evidence type="ECO:0000256" key="1">
    <source>
        <dbReference type="SAM" id="Phobius"/>
    </source>
</evidence>
<feature type="transmembrane region" description="Helical" evidence="1">
    <location>
        <begin position="54"/>
        <end position="72"/>
    </location>
</feature>
<proteinExistence type="predicted"/>
<sequence>MKTNQLISDLSETQIDELLNYAPTYSEQNDKNIMNRFIEKTSEIKKKHTKKRPLIAAVMAASLLFSAGLVYANSDKLTAIYHGIFGEGGTSYINQYGTVLNNEVVHDGIQLRLLSVIHNPSGDVMIFFTLTDKTDDRLSKTTKLHANFGWDNLDYDSATKTITYMADINGEQSQTMTYSIHSITTDNGKKYNGNWSVKFKVPAQVKTLEIFANNNFSLHNGANVKFDKISLDPLGLTINFHTLSSINSINRDSWVDWDGWNNNTFVTYKDGTTVNLYAYMADNNRAVFSTGSRANRKVIDLKNVASITIENQKMPVSNK</sequence>
<keyword evidence="1" id="KW-0472">Membrane</keyword>
<dbReference type="RefSeq" id="WP_308914348.1">
    <property type="nucleotide sequence ID" value="NZ_JAVGVR010000002.1"/>
</dbReference>
<reference evidence="2" key="1">
    <citation type="submission" date="2023-08" db="EMBL/GenBank/DDBJ databases">
        <title>Nitrogen cycling bacteria in agricultural field soils.</title>
        <authorList>
            <person name="Jang J."/>
        </authorList>
    </citation>
    <scope>NUCLEOTIDE SEQUENCE</scope>
    <source>
        <strain evidence="2">PS3-36</strain>
    </source>
</reference>
<evidence type="ECO:0000313" key="3">
    <source>
        <dbReference type="Proteomes" id="UP001178888"/>
    </source>
</evidence>
<keyword evidence="1" id="KW-1133">Transmembrane helix</keyword>
<organism evidence="2 3">
    <name type="scientific">Bacillus salipaludis</name>
    <dbReference type="NCBI Taxonomy" id="2547811"/>
    <lineage>
        <taxon>Bacteria</taxon>
        <taxon>Bacillati</taxon>
        <taxon>Bacillota</taxon>
        <taxon>Bacilli</taxon>
        <taxon>Bacillales</taxon>
        <taxon>Bacillaceae</taxon>
        <taxon>Bacillus</taxon>
    </lineage>
</organism>
<evidence type="ECO:0000313" key="2">
    <source>
        <dbReference type="EMBL" id="MDQ6600697.1"/>
    </source>
</evidence>
<name>A0AA90R3C9_9BACI</name>
<dbReference type="Proteomes" id="UP001178888">
    <property type="component" value="Unassembled WGS sequence"/>
</dbReference>
<protein>
    <submittedName>
        <fullName evidence="2">DUF4179 domain-containing protein</fullName>
    </submittedName>
</protein>
<comment type="caution">
    <text evidence="2">The sequence shown here is derived from an EMBL/GenBank/DDBJ whole genome shotgun (WGS) entry which is preliminary data.</text>
</comment>
<keyword evidence="3" id="KW-1185">Reference proteome</keyword>
<accession>A0AA90R3C9</accession>